<sequence length="989" mass="110458">MDYFETHVMKNAQETGYVDLQRKRLTVLPPGYEAAARLLYVHVDVSGNRELQHATVISQLAAVPHLQALNMASSNMEELPAGITRLSGLQYLDLSHNSLKELPPFVADLRQLKVLKLNNNKLSGLPLLPRPLPLLEELHLSGNALAALADSDLSVFPALKKLYLDGGRFIQLPASITHLSHLEILVLDNNGCLKITDACHLLANCDALRRLSMQNCDISVAPAGLTGLRQITALDLRRNMLRSVPHMPHLTTIECDWPLPAPFYFNMIKDRSDITSLHLFKILPYEEDGVRTLPANIGELQYLDAITFTDLQRIPVMVNKLAQLKSLSFINGGYAALPALSGLQALEHVRISGTRFAAFPEFVYQLPALKTLTIERCEVRPDYARIARLPALEKITTDDITAPDLQHFLQPIHGRYIDVVITAAQLPDAYYDLPCVQVFDLNQYEGIDVHHALSMLHRLPNLHTLIFNKVRPLPAADCIRWLQQLPRLRDATLYLGEQVLPASLARLPHLAHIRLFWNEHCQGIPELPPAVANTRPGQLVLENHPHTKAYLHAFEVLERRQITGTATRELAFCLLARRYDALKQRVPWPFTAEGELPGAQIYIAGEPTLCTRKELSAALRQRGADIVRDIAAATHVFVGQHISATAVVQLSEHPVQLVLEDHLKAQTLKEDAPFLVEEEGRELVSQVTRLLNTEDKLLLALQVIRGGGANPVLISYLAALHLFHRNNDIATEAKSLFRKFASAGLQHHIDVTWSETFRYKREDEFTSLYLHPELDMFAFLLAYFLAKGVDWRGNLWLKHIPDDAVTDSIRDMLPVNMVSIESPGNGAITKLLKKLPLMQLQTLVIEAPITALPPEVWKMPTLENITLRLKGSPGFTIPQLEPGQVTFSRLSIEGAPLVHPEGVSIFRQLKKCTLSDCSLQNADFLGHMTQLEQLDISNNNLAALPAGLQAFDQLASLSIAGNNISEKEVDALQLPRLDVVNNTSYSKKY</sequence>
<dbReference type="SMART" id="SM00364">
    <property type="entry name" value="LRR_BAC"/>
    <property type="match status" value="5"/>
</dbReference>
<organism evidence="4 5">
    <name type="scientific">Chitinophaga eiseniae</name>
    <dbReference type="NCBI Taxonomy" id="634771"/>
    <lineage>
        <taxon>Bacteria</taxon>
        <taxon>Pseudomonadati</taxon>
        <taxon>Bacteroidota</taxon>
        <taxon>Chitinophagia</taxon>
        <taxon>Chitinophagales</taxon>
        <taxon>Chitinophagaceae</taxon>
        <taxon>Chitinophaga</taxon>
    </lineage>
</organism>
<accession>A0A1T4KBF1</accession>
<dbReference type="PANTHER" id="PTHR48051">
    <property type="match status" value="1"/>
</dbReference>
<dbReference type="Pfam" id="PF23598">
    <property type="entry name" value="LRR_14"/>
    <property type="match status" value="1"/>
</dbReference>
<gene>
    <name evidence="4" type="ORF">SAMN04488128_10139</name>
</gene>
<dbReference type="STRING" id="634771.SAMN04488128_10139"/>
<dbReference type="PROSITE" id="PS51450">
    <property type="entry name" value="LRR"/>
    <property type="match status" value="1"/>
</dbReference>
<evidence type="ECO:0000313" key="4">
    <source>
        <dbReference type="EMBL" id="SJZ39741.1"/>
    </source>
</evidence>
<dbReference type="InterPro" id="IPR001611">
    <property type="entry name" value="Leu-rich_rpt"/>
</dbReference>
<evidence type="ECO:0000313" key="5">
    <source>
        <dbReference type="Proteomes" id="UP000190367"/>
    </source>
</evidence>
<evidence type="ECO:0000256" key="1">
    <source>
        <dbReference type="ARBA" id="ARBA00022614"/>
    </source>
</evidence>
<dbReference type="PRINTS" id="PR00019">
    <property type="entry name" value="LEURICHRPT"/>
</dbReference>
<evidence type="ECO:0000256" key="2">
    <source>
        <dbReference type="ARBA" id="ARBA00022737"/>
    </source>
</evidence>
<dbReference type="InterPro" id="IPR055414">
    <property type="entry name" value="LRR_R13L4/SHOC2-like"/>
</dbReference>
<dbReference type="InterPro" id="IPR032675">
    <property type="entry name" value="LRR_dom_sf"/>
</dbReference>
<keyword evidence="2" id="KW-0677">Repeat</keyword>
<dbReference type="RefSeq" id="WP_078666777.1">
    <property type="nucleotide sequence ID" value="NZ_FUWZ01000001.1"/>
</dbReference>
<dbReference type="Proteomes" id="UP000190367">
    <property type="component" value="Unassembled WGS sequence"/>
</dbReference>
<dbReference type="SUPFAM" id="SSF52047">
    <property type="entry name" value="RNI-like"/>
    <property type="match status" value="2"/>
</dbReference>
<dbReference type="GO" id="GO:0005737">
    <property type="term" value="C:cytoplasm"/>
    <property type="evidence" value="ECO:0007669"/>
    <property type="project" value="TreeGrafter"/>
</dbReference>
<dbReference type="AlphaFoldDB" id="A0A1T4KBF1"/>
<dbReference type="InterPro" id="IPR003591">
    <property type="entry name" value="Leu-rich_rpt_typical-subtyp"/>
</dbReference>
<evidence type="ECO:0000259" key="3">
    <source>
        <dbReference type="Pfam" id="PF23598"/>
    </source>
</evidence>
<reference evidence="5" key="1">
    <citation type="submission" date="2017-02" db="EMBL/GenBank/DDBJ databases">
        <authorList>
            <person name="Varghese N."/>
            <person name="Submissions S."/>
        </authorList>
    </citation>
    <scope>NUCLEOTIDE SEQUENCE [LARGE SCALE GENOMIC DNA]</scope>
    <source>
        <strain evidence="5">DSM 22224</strain>
    </source>
</reference>
<feature type="domain" description="Disease resistance R13L4/SHOC-2-like LRR" evidence="3">
    <location>
        <begin position="51"/>
        <end position="140"/>
    </location>
</feature>
<dbReference type="InterPro" id="IPR050216">
    <property type="entry name" value="LRR_domain-containing"/>
</dbReference>
<protein>
    <submittedName>
        <fullName evidence="4">Leucine rich repeat-containing protein</fullName>
    </submittedName>
</protein>
<proteinExistence type="predicted"/>
<dbReference type="OrthoDB" id="8532199at2"/>
<dbReference type="SMART" id="SM00369">
    <property type="entry name" value="LRR_TYP"/>
    <property type="match status" value="7"/>
</dbReference>
<dbReference type="EMBL" id="FUWZ01000001">
    <property type="protein sequence ID" value="SJZ39741.1"/>
    <property type="molecule type" value="Genomic_DNA"/>
</dbReference>
<dbReference type="PANTHER" id="PTHR48051:SF1">
    <property type="entry name" value="RAS SUPPRESSOR PROTEIN 1"/>
    <property type="match status" value="1"/>
</dbReference>
<name>A0A1T4KBF1_9BACT</name>
<dbReference type="SUPFAM" id="SSF52058">
    <property type="entry name" value="L domain-like"/>
    <property type="match status" value="1"/>
</dbReference>
<keyword evidence="5" id="KW-1185">Reference proteome</keyword>
<dbReference type="Gene3D" id="3.80.10.10">
    <property type="entry name" value="Ribonuclease Inhibitor"/>
    <property type="match status" value="3"/>
</dbReference>
<keyword evidence="1" id="KW-0433">Leucine-rich repeat</keyword>